<organism evidence="1">
    <name type="scientific">marine sediment metagenome</name>
    <dbReference type="NCBI Taxonomy" id="412755"/>
    <lineage>
        <taxon>unclassified sequences</taxon>
        <taxon>metagenomes</taxon>
        <taxon>ecological metagenomes</taxon>
    </lineage>
</organism>
<protein>
    <submittedName>
        <fullName evidence="1">Uncharacterized protein</fullName>
    </submittedName>
</protein>
<evidence type="ECO:0000313" key="1">
    <source>
        <dbReference type="EMBL" id="GAF78668.1"/>
    </source>
</evidence>
<dbReference type="EMBL" id="BARS01001943">
    <property type="protein sequence ID" value="GAF78668.1"/>
    <property type="molecule type" value="Genomic_DNA"/>
</dbReference>
<proteinExistence type="predicted"/>
<sequence length="59" mass="6586">MTIEKFPREALADLLRRMADHAEKYECTMSMEFDGVAYRVSVTGEGEMSRASTDQGPIG</sequence>
<accession>X0SC73</accession>
<comment type="caution">
    <text evidence="1">The sequence shown here is derived from an EMBL/GenBank/DDBJ whole genome shotgun (WGS) entry which is preliminary data.</text>
</comment>
<dbReference type="AlphaFoldDB" id="X0SC73"/>
<gene>
    <name evidence="1" type="ORF">S01H1_03587</name>
</gene>
<name>X0SC73_9ZZZZ</name>
<reference evidence="1" key="1">
    <citation type="journal article" date="2014" name="Front. Microbiol.">
        <title>High frequency of phylogenetically diverse reductive dehalogenase-homologous genes in deep subseafloor sedimentary metagenomes.</title>
        <authorList>
            <person name="Kawai M."/>
            <person name="Futagami T."/>
            <person name="Toyoda A."/>
            <person name="Takaki Y."/>
            <person name="Nishi S."/>
            <person name="Hori S."/>
            <person name="Arai W."/>
            <person name="Tsubouchi T."/>
            <person name="Morono Y."/>
            <person name="Uchiyama I."/>
            <person name="Ito T."/>
            <person name="Fujiyama A."/>
            <person name="Inagaki F."/>
            <person name="Takami H."/>
        </authorList>
    </citation>
    <scope>NUCLEOTIDE SEQUENCE</scope>
    <source>
        <strain evidence="1">Expedition CK06-06</strain>
    </source>
</reference>